<accession>A0A2P6RUJ7</accession>
<dbReference type="AlphaFoldDB" id="A0A2P6RUJ7"/>
<proteinExistence type="inferred from homology"/>
<comment type="similarity">
    <text evidence="1">Belongs to the beta-catenin family.</text>
</comment>
<evidence type="ECO:0000256" key="2">
    <source>
        <dbReference type="ARBA" id="ARBA00022737"/>
    </source>
</evidence>
<dbReference type="Gene3D" id="1.25.10.10">
    <property type="entry name" value="Leucine-rich Repeat Variant"/>
    <property type="match status" value="1"/>
</dbReference>
<dbReference type="InterPro" id="IPR016024">
    <property type="entry name" value="ARM-type_fold"/>
</dbReference>
<dbReference type="EMBL" id="PDCK01000040">
    <property type="protein sequence ID" value="PRQ50098.1"/>
    <property type="molecule type" value="Genomic_DNA"/>
</dbReference>
<dbReference type="Proteomes" id="UP000238479">
    <property type="component" value="Chromosome 2"/>
</dbReference>
<gene>
    <name evidence="3" type="ORF">RchiOBHm_Chr2g0129331</name>
</gene>
<comment type="caution">
    <text evidence="3">The sequence shown here is derived from an EMBL/GenBank/DDBJ whole genome shotgun (WGS) entry which is preliminary data.</text>
</comment>
<dbReference type="STRING" id="74649.A0A2P6RUJ7"/>
<dbReference type="InterPro" id="IPR045156">
    <property type="entry name" value="Vac8"/>
</dbReference>
<dbReference type="GO" id="GO:0043495">
    <property type="term" value="F:protein-membrane adaptor activity"/>
    <property type="evidence" value="ECO:0007669"/>
    <property type="project" value="InterPro"/>
</dbReference>
<dbReference type="PANTHER" id="PTHR47249">
    <property type="entry name" value="VACUOLAR PROTEIN 8"/>
    <property type="match status" value="1"/>
</dbReference>
<evidence type="ECO:0000256" key="1">
    <source>
        <dbReference type="ARBA" id="ARBA00005462"/>
    </source>
</evidence>
<sequence length="96" mass="10051">MELIMNQGVISLLSITAANGEDPETLRMVAGAIANLCGNNKLQSKLRTEGGIKALLGMVRCGLPDVLAQVACGIGNFTKFESRASIQGGPKMEGLF</sequence>
<name>A0A2P6RUJ7_ROSCH</name>
<dbReference type="Gramene" id="PRQ50098">
    <property type="protein sequence ID" value="PRQ50098"/>
    <property type="gene ID" value="RchiOBHm_Chr2g0129331"/>
</dbReference>
<dbReference type="GO" id="GO:0071562">
    <property type="term" value="P:nucleus-vacuole junction assembly"/>
    <property type="evidence" value="ECO:0007669"/>
    <property type="project" value="InterPro"/>
</dbReference>
<keyword evidence="2" id="KW-0677">Repeat</keyword>
<protein>
    <submittedName>
        <fullName evidence="3">Putative armadillo repeat-containing kinesin-like protein 1/2</fullName>
    </submittedName>
</protein>
<keyword evidence="4" id="KW-1185">Reference proteome</keyword>
<evidence type="ECO:0000313" key="3">
    <source>
        <dbReference type="EMBL" id="PRQ50098.1"/>
    </source>
</evidence>
<reference evidence="3 4" key="1">
    <citation type="journal article" date="2018" name="Nat. Genet.">
        <title>The Rosa genome provides new insights in the design of modern roses.</title>
        <authorList>
            <person name="Bendahmane M."/>
        </authorList>
    </citation>
    <scope>NUCLEOTIDE SEQUENCE [LARGE SCALE GENOMIC DNA]</scope>
    <source>
        <strain evidence="4">cv. Old Blush</strain>
    </source>
</reference>
<dbReference type="SUPFAM" id="SSF48371">
    <property type="entry name" value="ARM repeat"/>
    <property type="match status" value="1"/>
</dbReference>
<evidence type="ECO:0000313" key="4">
    <source>
        <dbReference type="Proteomes" id="UP000238479"/>
    </source>
</evidence>
<dbReference type="PANTHER" id="PTHR47249:SF1">
    <property type="entry name" value="VACUOLAR PROTEIN 8"/>
    <property type="match status" value="1"/>
</dbReference>
<dbReference type="InterPro" id="IPR011989">
    <property type="entry name" value="ARM-like"/>
</dbReference>
<organism evidence="3 4">
    <name type="scientific">Rosa chinensis</name>
    <name type="common">China rose</name>
    <dbReference type="NCBI Taxonomy" id="74649"/>
    <lineage>
        <taxon>Eukaryota</taxon>
        <taxon>Viridiplantae</taxon>
        <taxon>Streptophyta</taxon>
        <taxon>Embryophyta</taxon>
        <taxon>Tracheophyta</taxon>
        <taxon>Spermatophyta</taxon>
        <taxon>Magnoliopsida</taxon>
        <taxon>eudicotyledons</taxon>
        <taxon>Gunneridae</taxon>
        <taxon>Pentapetalae</taxon>
        <taxon>rosids</taxon>
        <taxon>fabids</taxon>
        <taxon>Rosales</taxon>
        <taxon>Rosaceae</taxon>
        <taxon>Rosoideae</taxon>
        <taxon>Rosoideae incertae sedis</taxon>
        <taxon>Rosa</taxon>
    </lineage>
</organism>